<keyword evidence="2" id="KW-1185">Reference proteome</keyword>
<dbReference type="Proteomes" id="UP000479000">
    <property type="component" value="Unassembled WGS sequence"/>
</dbReference>
<evidence type="ECO:0000313" key="1">
    <source>
        <dbReference type="EMBL" id="CAB0015788.1"/>
    </source>
</evidence>
<dbReference type="AlphaFoldDB" id="A0A6H5HH71"/>
<reference evidence="1 2" key="1">
    <citation type="submission" date="2020-02" db="EMBL/GenBank/DDBJ databases">
        <authorList>
            <person name="Ferguson B K."/>
        </authorList>
    </citation>
    <scope>NUCLEOTIDE SEQUENCE [LARGE SCALE GENOMIC DNA]</scope>
</reference>
<organism evidence="1 2">
    <name type="scientific">Nesidiocoris tenuis</name>
    <dbReference type="NCBI Taxonomy" id="355587"/>
    <lineage>
        <taxon>Eukaryota</taxon>
        <taxon>Metazoa</taxon>
        <taxon>Ecdysozoa</taxon>
        <taxon>Arthropoda</taxon>
        <taxon>Hexapoda</taxon>
        <taxon>Insecta</taxon>
        <taxon>Pterygota</taxon>
        <taxon>Neoptera</taxon>
        <taxon>Paraneoptera</taxon>
        <taxon>Hemiptera</taxon>
        <taxon>Heteroptera</taxon>
        <taxon>Panheteroptera</taxon>
        <taxon>Cimicomorpha</taxon>
        <taxon>Miridae</taxon>
        <taxon>Dicyphina</taxon>
        <taxon>Nesidiocoris</taxon>
    </lineage>
</organism>
<protein>
    <submittedName>
        <fullName evidence="1">Uncharacterized protein</fullName>
    </submittedName>
</protein>
<sequence>MHILVNYVLLACEQKLRKLPVFCLGAESDGWNMTSSQVTSCQVTSRDSLPNFMVSTPTPPRPITATHLPTHSMPYPIAGGGNTLFYISVIGRGGAAIKNISIHRESDLLISLAEDHDPLKWDHTLGPVRAGDDSGTEHVYGVRGAPCRASGLRARYLFSTNPYNTDLLIQEPDQKHIIGNCDRFSSNTNPVRKTHEMLLGSKTRRPVIGLILFAARSRRAALAAFARLEILSENGEKTFKESNKLNKFKIGSVELPQIGKNVKNEKSHQEIRARPFEKQISQIFPEKHPTLWTHQQLEKIRPFLSVLLVKFSAARFRLRCGNRKAQYVAGRATYDSKDEGPAGGSAGSRTELSAQTPNWICWMAKGLAALEVRTDRWGLEASAPRQTCWRNLGDWRLRLTMSALAAERRN</sequence>
<accession>A0A6H5HH71</accession>
<gene>
    <name evidence="1" type="ORF">NTEN_LOCUS20128</name>
</gene>
<name>A0A6H5HH71_9HEMI</name>
<proteinExistence type="predicted"/>
<dbReference type="EMBL" id="CADCXU010029510">
    <property type="protein sequence ID" value="CAB0015788.1"/>
    <property type="molecule type" value="Genomic_DNA"/>
</dbReference>
<evidence type="ECO:0000313" key="2">
    <source>
        <dbReference type="Proteomes" id="UP000479000"/>
    </source>
</evidence>